<gene>
    <name evidence="1" type="ORF">SOASR030_02620</name>
</gene>
<proteinExistence type="predicted"/>
<evidence type="ECO:0000313" key="2">
    <source>
        <dbReference type="Proteomes" id="UP001058124"/>
    </source>
</evidence>
<evidence type="ECO:0000313" key="1">
    <source>
        <dbReference type="EMBL" id="GKX54150.1"/>
    </source>
</evidence>
<organism evidence="1 2">
    <name type="scientific">Leminorella grimontii</name>
    <dbReference type="NCBI Taxonomy" id="82981"/>
    <lineage>
        <taxon>Bacteria</taxon>
        <taxon>Pseudomonadati</taxon>
        <taxon>Pseudomonadota</taxon>
        <taxon>Gammaproteobacteria</taxon>
        <taxon>Enterobacterales</taxon>
        <taxon>Budviciaceae</taxon>
        <taxon>Leminorella</taxon>
    </lineage>
</organism>
<dbReference type="EMBL" id="BRLH01000001">
    <property type="protein sequence ID" value="GKX54150.1"/>
    <property type="molecule type" value="Genomic_DNA"/>
</dbReference>
<dbReference type="Gene3D" id="3.30.2310.20">
    <property type="entry name" value="RelE-like"/>
    <property type="match status" value="1"/>
</dbReference>
<reference evidence="1" key="1">
    <citation type="submission" date="2022-06" db="EMBL/GenBank/DDBJ databases">
        <title>Draft genome sequences of Leminorella grimontii str. JCM5902.</title>
        <authorList>
            <person name="Wakabayashi Y."/>
            <person name="Kojima K."/>
        </authorList>
    </citation>
    <scope>NUCLEOTIDE SEQUENCE</scope>
    <source>
        <strain evidence="1">JCM 5902</strain>
    </source>
</reference>
<comment type="caution">
    <text evidence="1">The sequence shown here is derived from an EMBL/GenBank/DDBJ whole genome shotgun (WGS) entry which is preliminary data.</text>
</comment>
<protein>
    <recommendedName>
        <fullName evidence="3">Type II toxin-antitoxin system RelE/ParE family toxin</fullName>
    </recommendedName>
</protein>
<accession>A0AAV5MWC9</accession>
<name>A0AAV5MWC9_9GAMM</name>
<keyword evidence="2" id="KW-1185">Reference proteome</keyword>
<dbReference type="AlphaFoldDB" id="A0AAV5MWC9"/>
<dbReference type="Proteomes" id="UP001058124">
    <property type="component" value="Unassembled WGS sequence"/>
</dbReference>
<dbReference type="InterPro" id="IPR035093">
    <property type="entry name" value="RelE/ParE_toxin_dom_sf"/>
</dbReference>
<evidence type="ECO:0008006" key="3">
    <source>
        <dbReference type="Google" id="ProtNLM"/>
    </source>
</evidence>
<sequence>MKKRIIITEVAYRSLDVIEYYQALHHDVETAAIMTDSLLTESTNAIATDPSRYGFNQTAAENGLRLRQWFDEKQKHRVLFELAENNTIYIHLYCSTKQNLEQLLYQMLITA</sequence>
<dbReference type="RefSeq" id="WP_027272743.1">
    <property type="nucleotide sequence ID" value="NZ_BRLH01000001.1"/>
</dbReference>